<dbReference type="InterPro" id="IPR006726">
    <property type="entry name" value="PHBA_efflux_AaeB/fusaric-R"/>
</dbReference>
<protein>
    <submittedName>
        <fullName evidence="8">FUSC family protein</fullName>
    </submittedName>
</protein>
<feature type="transmembrane region" description="Helical" evidence="7">
    <location>
        <begin position="165"/>
        <end position="188"/>
    </location>
</feature>
<comment type="caution">
    <text evidence="8">The sequence shown here is derived from an EMBL/GenBank/DDBJ whole genome shotgun (WGS) entry which is preliminary data.</text>
</comment>
<feature type="transmembrane region" description="Helical" evidence="7">
    <location>
        <begin position="448"/>
        <end position="471"/>
    </location>
</feature>
<proteinExistence type="predicted"/>
<dbReference type="GO" id="GO:0022857">
    <property type="term" value="F:transmembrane transporter activity"/>
    <property type="evidence" value="ECO:0007669"/>
    <property type="project" value="InterPro"/>
</dbReference>
<keyword evidence="5 7" id="KW-1133">Transmembrane helix</keyword>
<keyword evidence="2" id="KW-0813">Transport</keyword>
<dbReference type="Pfam" id="PF04632">
    <property type="entry name" value="FUSC"/>
    <property type="match status" value="1"/>
</dbReference>
<dbReference type="GO" id="GO:0005886">
    <property type="term" value="C:plasma membrane"/>
    <property type="evidence" value="ECO:0007669"/>
    <property type="project" value="UniProtKB-SubCell"/>
</dbReference>
<dbReference type="PANTHER" id="PTHR30509:SF9">
    <property type="entry name" value="MULTIDRUG RESISTANCE PROTEIN MDTO"/>
    <property type="match status" value="1"/>
</dbReference>
<dbReference type="Proteomes" id="UP000589085">
    <property type="component" value="Unassembled WGS sequence"/>
</dbReference>
<gene>
    <name evidence="8" type="ORF">HLH48_00960</name>
</gene>
<evidence type="ECO:0000256" key="6">
    <source>
        <dbReference type="ARBA" id="ARBA00023136"/>
    </source>
</evidence>
<evidence type="ECO:0000256" key="3">
    <source>
        <dbReference type="ARBA" id="ARBA00022475"/>
    </source>
</evidence>
<evidence type="ECO:0000313" key="8">
    <source>
        <dbReference type="EMBL" id="MBB2158761.1"/>
    </source>
</evidence>
<feature type="transmembrane region" description="Helical" evidence="7">
    <location>
        <begin position="141"/>
        <end position="159"/>
    </location>
</feature>
<feature type="transmembrane region" description="Helical" evidence="7">
    <location>
        <begin position="116"/>
        <end position="134"/>
    </location>
</feature>
<dbReference type="AlphaFoldDB" id="A0A7W4I9J8"/>
<accession>A0A7W4I9J8</accession>
<evidence type="ECO:0000256" key="4">
    <source>
        <dbReference type="ARBA" id="ARBA00022692"/>
    </source>
</evidence>
<dbReference type="EMBL" id="JABEQJ010000001">
    <property type="protein sequence ID" value="MBB2158761.1"/>
    <property type="molecule type" value="Genomic_DNA"/>
</dbReference>
<feature type="transmembrane region" description="Helical" evidence="7">
    <location>
        <begin position="349"/>
        <end position="369"/>
    </location>
</feature>
<sequence>MTWTRRAAAATVRRRKRGVRRVEACGGEGRWGWLFAPSWADLGFALRTACAAILSLLIAMAMELGSPQWAPLTVWTVATASRGESFSKARWRLAGTVAGCCVGVALIATFPQEAGLFFLCLALWAGLCCGLATFLDGYRSYGFLVASFTAAIVATDGIAAPDDAFFIAMARGTYIALGILCESVLAMLCSPGLRERAGAALLARLRGVSATAGRMLAGWQAAAPAPAAESGLLAEIMAASGRVEFDVLEMGPGAGRAADHARAALAELLAAVARVRAGARWHTVRETLEAGARHIDALAAPRAGDRFRFRTRSVRQATQGARNGARVAVGVLGAALAWHVTAWPSGSGFIAYVVLVYGLLATRDVPALASAGFARGAMGCAVVAAGYVLLVIPMATAPEVLAACLLVPMVIGGLAARTPRLVNQAFSFNMFLPVLIGPSNGGRYDESAFLNGTMAFLAAVFFAGAMFRLVLPFRPDEHLRRTIAWAERRAVGLATARRLPSAHDWLMTNADSMVRAVRTGRDLPQARLFAYFAAHMEMTVQGMCVIELREAMAGGPLAAGGARRLAVFLRAWARDPARAPALVPGVLRRVDTQSATGGELAIALQAMTRRGRADGMAVA</sequence>
<evidence type="ECO:0000256" key="7">
    <source>
        <dbReference type="SAM" id="Phobius"/>
    </source>
</evidence>
<evidence type="ECO:0000256" key="5">
    <source>
        <dbReference type="ARBA" id="ARBA00022989"/>
    </source>
</evidence>
<keyword evidence="6 7" id="KW-0472">Membrane</keyword>
<dbReference type="PANTHER" id="PTHR30509">
    <property type="entry name" value="P-HYDROXYBENZOIC ACID EFFLUX PUMP SUBUNIT-RELATED"/>
    <property type="match status" value="1"/>
</dbReference>
<comment type="subcellular location">
    <subcellularLocation>
        <location evidence="1">Cell membrane</location>
        <topology evidence="1">Multi-pass membrane protein</topology>
    </subcellularLocation>
</comment>
<feature type="transmembrane region" description="Helical" evidence="7">
    <location>
        <begin position="376"/>
        <end position="394"/>
    </location>
</feature>
<evidence type="ECO:0000256" key="1">
    <source>
        <dbReference type="ARBA" id="ARBA00004651"/>
    </source>
</evidence>
<feature type="transmembrane region" description="Helical" evidence="7">
    <location>
        <begin position="91"/>
        <end position="110"/>
    </location>
</feature>
<organism evidence="8 9">
    <name type="scientific">Gluconacetobacter sacchari</name>
    <dbReference type="NCBI Taxonomy" id="92759"/>
    <lineage>
        <taxon>Bacteria</taxon>
        <taxon>Pseudomonadati</taxon>
        <taxon>Pseudomonadota</taxon>
        <taxon>Alphaproteobacteria</taxon>
        <taxon>Acetobacterales</taxon>
        <taxon>Acetobacteraceae</taxon>
        <taxon>Gluconacetobacter</taxon>
    </lineage>
</organism>
<feature type="transmembrane region" description="Helical" evidence="7">
    <location>
        <begin position="400"/>
        <end position="418"/>
    </location>
</feature>
<evidence type="ECO:0000313" key="9">
    <source>
        <dbReference type="Proteomes" id="UP000589085"/>
    </source>
</evidence>
<evidence type="ECO:0000256" key="2">
    <source>
        <dbReference type="ARBA" id="ARBA00022448"/>
    </source>
</evidence>
<reference evidence="8 9" key="1">
    <citation type="submission" date="2020-04" db="EMBL/GenBank/DDBJ databases">
        <title>Description of novel Gluconacetobacter.</title>
        <authorList>
            <person name="Sombolestani A."/>
        </authorList>
    </citation>
    <scope>NUCLEOTIDE SEQUENCE [LARGE SCALE GENOMIC DNA]</scope>
    <source>
        <strain evidence="8 9">LMG 19747</strain>
    </source>
</reference>
<name>A0A7W4I9J8_9PROT</name>
<keyword evidence="4 7" id="KW-0812">Transmembrane</keyword>
<keyword evidence="3" id="KW-1003">Cell membrane</keyword>